<comment type="catalytic activity">
    <reaction evidence="1 6">
        <text>a uridine in RNA = a pseudouridine in RNA</text>
        <dbReference type="Rhea" id="RHEA:48348"/>
        <dbReference type="Rhea" id="RHEA-COMP:12068"/>
        <dbReference type="Rhea" id="RHEA-COMP:12069"/>
        <dbReference type="ChEBI" id="CHEBI:65314"/>
        <dbReference type="ChEBI" id="CHEBI:65315"/>
    </reaction>
</comment>
<accession>A0AB39BR58</accession>
<dbReference type="InterPro" id="IPR050188">
    <property type="entry name" value="RluA_PseudoU_synthase"/>
</dbReference>
<keyword evidence="5" id="KW-0694">RNA-binding</keyword>
<sequence>MSNKQVKIKWSVSQKEDGMLLRCFLREVKGLSKKTLADIKFKGGFIFLNGEEVTVRTTVCTDDEVEIHLPEEKKSESLKEEVIPFDILFEDDHMLVINKPPGMPTIPSRQHPSGTLANAVMGYYHKGNISSTFHAVNRLDRDTSGLLVVAKHGFAHDQLAKAQKAGKLKRFYRAIVEGCVQPSTGTIYAPIGRKPTSIIERMVTPYGQVAITHYKVIASNEHFSEVEVDLQTGRTHQIRVHFAHLHHPLVGDDLYGGETVLLNRQALHCARLELIHPFTGDKHVFVCPLPQDIKMVKEAACLQ</sequence>
<organism evidence="8">
    <name type="scientific">Alkalihalophilus sp. As8PL</name>
    <dbReference type="NCBI Taxonomy" id="3237103"/>
    <lineage>
        <taxon>Bacteria</taxon>
        <taxon>Bacillati</taxon>
        <taxon>Bacillota</taxon>
        <taxon>Bacilli</taxon>
        <taxon>Bacillales</taxon>
        <taxon>Bacillaceae</taxon>
        <taxon>Alkalihalophilus</taxon>
    </lineage>
</organism>
<dbReference type="GO" id="GO:0003723">
    <property type="term" value="F:RNA binding"/>
    <property type="evidence" value="ECO:0007669"/>
    <property type="project" value="UniProtKB-KW"/>
</dbReference>
<dbReference type="FunFam" id="3.30.2350.10:FF:000005">
    <property type="entry name" value="Pseudouridine synthase"/>
    <property type="match status" value="1"/>
</dbReference>
<dbReference type="EC" id="5.4.99.-" evidence="6"/>
<dbReference type="AlphaFoldDB" id="A0AB39BR58"/>
<dbReference type="GO" id="GO:0140098">
    <property type="term" value="F:catalytic activity, acting on RNA"/>
    <property type="evidence" value="ECO:0007669"/>
    <property type="project" value="UniProtKB-ARBA"/>
</dbReference>
<evidence type="ECO:0000256" key="2">
    <source>
        <dbReference type="ARBA" id="ARBA00010876"/>
    </source>
</evidence>
<evidence type="ECO:0000256" key="4">
    <source>
        <dbReference type="PIRSR" id="PIRSR606225-1"/>
    </source>
</evidence>
<evidence type="ECO:0000313" key="8">
    <source>
        <dbReference type="EMBL" id="XDI36352.1"/>
    </source>
</evidence>
<evidence type="ECO:0000256" key="5">
    <source>
        <dbReference type="PROSITE-ProRule" id="PRU00182"/>
    </source>
</evidence>
<feature type="domain" description="Pseudouridine synthase RsuA/RluA-like" evidence="7">
    <location>
        <begin position="93"/>
        <end position="244"/>
    </location>
</feature>
<dbReference type="CDD" id="cd02869">
    <property type="entry name" value="PseudoU_synth_RluA_like"/>
    <property type="match status" value="1"/>
</dbReference>
<dbReference type="InterPro" id="IPR006225">
    <property type="entry name" value="PsdUridine_synth_RluC/D"/>
</dbReference>
<proteinExistence type="inferred from homology"/>
<comment type="similarity">
    <text evidence="2 6">Belongs to the pseudouridine synthase RluA family.</text>
</comment>
<dbReference type="Pfam" id="PF00849">
    <property type="entry name" value="PseudoU_synth_2"/>
    <property type="match status" value="1"/>
</dbReference>
<dbReference type="InterPro" id="IPR006224">
    <property type="entry name" value="PsdUridine_synth_RluA-like_CS"/>
</dbReference>
<evidence type="ECO:0000256" key="6">
    <source>
        <dbReference type="RuleBase" id="RU362028"/>
    </source>
</evidence>
<comment type="function">
    <text evidence="6">Responsible for synthesis of pseudouridine from uracil.</text>
</comment>
<dbReference type="PANTHER" id="PTHR21600:SF35">
    <property type="entry name" value="PSEUDOURIDINE SYNTHASE"/>
    <property type="match status" value="1"/>
</dbReference>
<protein>
    <recommendedName>
        <fullName evidence="6">Pseudouridine synthase</fullName>
        <ecNumber evidence="6">5.4.99.-</ecNumber>
    </recommendedName>
</protein>
<dbReference type="Gene3D" id="3.30.2350.10">
    <property type="entry name" value="Pseudouridine synthase"/>
    <property type="match status" value="1"/>
</dbReference>
<evidence type="ECO:0000256" key="1">
    <source>
        <dbReference type="ARBA" id="ARBA00000073"/>
    </source>
</evidence>
<dbReference type="SUPFAM" id="SSF55120">
    <property type="entry name" value="Pseudouridine synthase"/>
    <property type="match status" value="1"/>
</dbReference>
<dbReference type="EMBL" id="CP162551">
    <property type="protein sequence ID" value="XDI36352.1"/>
    <property type="molecule type" value="Genomic_DNA"/>
</dbReference>
<reference evidence="8" key="1">
    <citation type="submission" date="2024-07" db="EMBL/GenBank/DDBJ databases">
        <title>Identification and characteristics of an arsenic-resistant bacterial isolate, which belongs to a novel species.</title>
        <authorList>
            <person name="Juszczyk A."/>
            <person name="Kowalczyk A."/>
            <person name="Was K."/>
            <person name="Kosowicz W."/>
            <person name="Budzyn A."/>
            <person name="Latowski D."/>
        </authorList>
    </citation>
    <scope>NUCLEOTIDE SEQUENCE</scope>
    <source>
        <strain evidence="8">As8PL</strain>
    </source>
</reference>
<dbReference type="PROSITE" id="PS01129">
    <property type="entry name" value="PSI_RLU"/>
    <property type="match status" value="1"/>
</dbReference>
<dbReference type="GO" id="GO:0000455">
    <property type="term" value="P:enzyme-directed rRNA pseudouridine synthesis"/>
    <property type="evidence" value="ECO:0007669"/>
    <property type="project" value="TreeGrafter"/>
</dbReference>
<dbReference type="PANTHER" id="PTHR21600">
    <property type="entry name" value="MITOCHONDRIAL RNA PSEUDOURIDINE SYNTHASE"/>
    <property type="match status" value="1"/>
</dbReference>
<evidence type="ECO:0000259" key="7">
    <source>
        <dbReference type="Pfam" id="PF00849"/>
    </source>
</evidence>
<dbReference type="InterPro" id="IPR006145">
    <property type="entry name" value="PsdUridine_synth_RsuA/RluA"/>
</dbReference>
<dbReference type="GO" id="GO:0009982">
    <property type="term" value="F:pseudouridine synthase activity"/>
    <property type="evidence" value="ECO:0007669"/>
    <property type="project" value="InterPro"/>
</dbReference>
<name>A0AB39BR58_9BACI</name>
<keyword evidence="3 6" id="KW-0413">Isomerase</keyword>
<gene>
    <name evidence="8" type="ORF">AB3N04_16855</name>
</gene>
<evidence type="ECO:0000256" key="3">
    <source>
        <dbReference type="ARBA" id="ARBA00023235"/>
    </source>
</evidence>
<dbReference type="NCBIfam" id="TIGR00005">
    <property type="entry name" value="rluA_subfam"/>
    <property type="match status" value="1"/>
</dbReference>
<dbReference type="PROSITE" id="PS50889">
    <property type="entry name" value="S4"/>
    <property type="match status" value="1"/>
</dbReference>
<feature type="active site" evidence="4">
    <location>
        <position position="140"/>
    </location>
</feature>
<dbReference type="InterPro" id="IPR020103">
    <property type="entry name" value="PsdUridine_synth_cat_dom_sf"/>
</dbReference>
<dbReference type="RefSeq" id="WP_368503808.1">
    <property type="nucleotide sequence ID" value="NZ_CP162551.1"/>
</dbReference>